<dbReference type="Proteomes" id="UP000325286">
    <property type="component" value="Chromosome"/>
</dbReference>
<dbReference type="Gene3D" id="3.40.50.1820">
    <property type="entry name" value="alpha/beta hydrolase"/>
    <property type="match status" value="1"/>
</dbReference>
<dbReference type="SUPFAM" id="SSF53474">
    <property type="entry name" value="alpha/beta-Hydrolases"/>
    <property type="match status" value="1"/>
</dbReference>
<keyword evidence="2" id="KW-1185">Reference proteome</keyword>
<dbReference type="PANTHER" id="PTHR37946:SF1">
    <property type="entry name" value="SLL1969 PROTEIN"/>
    <property type="match status" value="1"/>
</dbReference>
<organism evidence="1 2">
    <name type="scientific">Roseimaritima ulvae</name>
    <dbReference type="NCBI Taxonomy" id="980254"/>
    <lineage>
        <taxon>Bacteria</taxon>
        <taxon>Pseudomonadati</taxon>
        <taxon>Planctomycetota</taxon>
        <taxon>Planctomycetia</taxon>
        <taxon>Pirellulales</taxon>
        <taxon>Pirellulaceae</taxon>
        <taxon>Roseimaritima</taxon>
    </lineage>
</organism>
<dbReference type="EMBL" id="CP042914">
    <property type="protein sequence ID" value="QEG39680.1"/>
    <property type="molecule type" value="Genomic_DNA"/>
</dbReference>
<dbReference type="KEGG" id="rul:UC8_16760"/>
<dbReference type="InterPro" id="IPR029058">
    <property type="entry name" value="AB_hydrolase_fold"/>
</dbReference>
<evidence type="ECO:0000313" key="2">
    <source>
        <dbReference type="Proteomes" id="UP000325286"/>
    </source>
</evidence>
<proteinExistence type="predicted"/>
<accession>A0A5B9QPS9</accession>
<dbReference type="PANTHER" id="PTHR37946">
    <property type="entry name" value="SLL1969 PROTEIN"/>
    <property type="match status" value="1"/>
</dbReference>
<name>A0A5B9QPS9_9BACT</name>
<dbReference type="GO" id="GO:0016787">
    <property type="term" value="F:hydrolase activity"/>
    <property type="evidence" value="ECO:0007669"/>
    <property type="project" value="UniProtKB-KW"/>
</dbReference>
<dbReference type="RefSeq" id="WP_068133342.1">
    <property type="nucleotide sequence ID" value="NZ_CP042914.1"/>
</dbReference>
<evidence type="ECO:0000313" key="1">
    <source>
        <dbReference type="EMBL" id="QEG39680.1"/>
    </source>
</evidence>
<keyword evidence="1" id="KW-0378">Hydrolase</keyword>
<reference evidence="1 2" key="1">
    <citation type="submission" date="2019-08" db="EMBL/GenBank/DDBJ databases">
        <title>Deep-cultivation of Planctomycetes and their phenomic and genomic characterization uncovers novel biology.</title>
        <authorList>
            <person name="Wiegand S."/>
            <person name="Jogler M."/>
            <person name="Boedeker C."/>
            <person name="Pinto D."/>
            <person name="Vollmers J."/>
            <person name="Rivas-Marin E."/>
            <person name="Kohn T."/>
            <person name="Peeters S.H."/>
            <person name="Heuer A."/>
            <person name="Rast P."/>
            <person name="Oberbeckmann S."/>
            <person name="Bunk B."/>
            <person name="Jeske O."/>
            <person name="Meyerdierks A."/>
            <person name="Storesund J.E."/>
            <person name="Kallscheuer N."/>
            <person name="Luecker S."/>
            <person name="Lage O.M."/>
            <person name="Pohl T."/>
            <person name="Merkel B.J."/>
            <person name="Hornburger P."/>
            <person name="Mueller R.-W."/>
            <person name="Bruemmer F."/>
            <person name="Labrenz M."/>
            <person name="Spormann A.M."/>
            <person name="Op den Camp H."/>
            <person name="Overmann J."/>
            <person name="Amann R."/>
            <person name="Jetten M.S.M."/>
            <person name="Mascher T."/>
            <person name="Medema M.H."/>
            <person name="Devos D.P."/>
            <person name="Kaster A.-K."/>
            <person name="Ovreas L."/>
            <person name="Rohde M."/>
            <person name="Galperin M.Y."/>
            <person name="Jogler C."/>
        </authorList>
    </citation>
    <scope>NUCLEOTIDE SEQUENCE [LARGE SCALE GENOMIC DNA]</scope>
    <source>
        <strain evidence="1 2">UC8</strain>
    </source>
</reference>
<sequence length="280" mass="31378">MAAPLYPFHSWTDALHLAGWRMQRNAQDAWRIQDELDRTVWSGPADEADAAWQQLVDAHQLTWAPGSFLITLHGLWHHRRMMKRMVQRLPESCGTNRIRFEYASCCHSIREHAAALDRVLAALPAGSRCDFVAHSMGNLVTRGWFGMRRDGQATADVVPSRMVMLAPPNQGSDLARRLSKLQLFHRLAGTAGQEVGLEWESIEPDLPAPDIPFGVIAARVPRWMINPLLGGESDWIVRVRETPLAGAKERITMSALHATMMRSPKVIAATERFLTTGTFS</sequence>
<gene>
    <name evidence="1" type="ORF">UC8_16760</name>
</gene>
<dbReference type="AlphaFoldDB" id="A0A5B9QPS9"/>
<dbReference type="OrthoDB" id="556502at2"/>
<protein>
    <submittedName>
        <fullName evidence="1">Alpha/beta hydrolase family protein</fullName>
    </submittedName>
</protein>